<keyword evidence="7" id="KW-0325">Glycoprotein</keyword>
<comment type="caution">
    <text evidence="11">The sequence shown here is derived from an EMBL/GenBank/DDBJ whole genome shotgun (WGS) entry which is preliminary data.</text>
</comment>
<dbReference type="PANTHER" id="PTHR20914:SF26">
    <property type="entry name" value="PHOSPHOLIPASE A2 INHIBITOR CNF-LIKE"/>
    <property type="match status" value="1"/>
</dbReference>
<evidence type="ECO:0000259" key="10">
    <source>
        <dbReference type="Pfam" id="PF00087"/>
    </source>
</evidence>
<keyword evidence="12" id="KW-1185">Reference proteome</keyword>
<dbReference type="SUPFAM" id="SSF57302">
    <property type="entry name" value="Snake toxin-like"/>
    <property type="match status" value="2"/>
</dbReference>
<evidence type="ECO:0000256" key="3">
    <source>
        <dbReference type="ARBA" id="ARBA00022475"/>
    </source>
</evidence>
<evidence type="ECO:0000313" key="12">
    <source>
        <dbReference type="Proteomes" id="UP000465112"/>
    </source>
</evidence>
<evidence type="ECO:0000256" key="6">
    <source>
        <dbReference type="ARBA" id="ARBA00023136"/>
    </source>
</evidence>
<dbReference type="Gene3D" id="2.10.60.10">
    <property type="entry name" value="CD59"/>
    <property type="match status" value="2"/>
</dbReference>
<keyword evidence="3" id="KW-1003">Cell membrane</keyword>
<dbReference type="GO" id="GO:0005576">
    <property type="term" value="C:extracellular region"/>
    <property type="evidence" value="ECO:0007669"/>
    <property type="project" value="UniProtKB-SubCell"/>
</dbReference>
<dbReference type="Proteomes" id="UP000465112">
    <property type="component" value="Chromosome 13"/>
</dbReference>
<dbReference type="InterPro" id="IPR016054">
    <property type="entry name" value="LY6_UPA_recep-like"/>
</dbReference>
<gene>
    <name evidence="11" type="ORF">PFLUV_G00161160</name>
</gene>
<dbReference type="InterPro" id="IPR050918">
    <property type="entry name" value="CNF-like_PLA2_Inhibitor"/>
</dbReference>
<evidence type="ECO:0000256" key="1">
    <source>
        <dbReference type="ARBA" id="ARBA00004236"/>
    </source>
</evidence>
<dbReference type="InterPro" id="IPR035076">
    <property type="entry name" value="Toxin/TOLIP"/>
</dbReference>
<evidence type="ECO:0008006" key="13">
    <source>
        <dbReference type="Google" id="ProtNLM"/>
    </source>
</evidence>
<dbReference type="OrthoDB" id="5945173at2759"/>
<organism evidence="11 12">
    <name type="scientific">Perca fluviatilis</name>
    <name type="common">European perch</name>
    <dbReference type="NCBI Taxonomy" id="8168"/>
    <lineage>
        <taxon>Eukaryota</taxon>
        <taxon>Metazoa</taxon>
        <taxon>Chordata</taxon>
        <taxon>Craniata</taxon>
        <taxon>Vertebrata</taxon>
        <taxon>Euteleostomi</taxon>
        <taxon>Actinopterygii</taxon>
        <taxon>Neopterygii</taxon>
        <taxon>Teleostei</taxon>
        <taxon>Neoteleostei</taxon>
        <taxon>Acanthomorphata</taxon>
        <taxon>Eupercaria</taxon>
        <taxon>Perciformes</taxon>
        <taxon>Percoidei</taxon>
        <taxon>Percidae</taxon>
        <taxon>Percinae</taxon>
        <taxon>Perca</taxon>
    </lineage>
</organism>
<name>A0A6A5E1U4_PERFL</name>
<dbReference type="InterPro" id="IPR045860">
    <property type="entry name" value="Snake_toxin-like_sf"/>
</dbReference>
<reference evidence="11 12" key="1">
    <citation type="submission" date="2019-06" db="EMBL/GenBank/DDBJ databases">
        <title>A chromosome-scale genome assembly of the European perch, Perca fluviatilis.</title>
        <authorList>
            <person name="Roques C."/>
            <person name="Zahm M."/>
            <person name="Cabau C."/>
            <person name="Klopp C."/>
            <person name="Bouchez O."/>
            <person name="Donnadieu C."/>
            <person name="Kuhl H."/>
            <person name="Gislard M."/>
            <person name="Guendouz S."/>
            <person name="Journot L."/>
            <person name="Haffray P."/>
            <person name="Bestin A."/>
            <person name="Morvezen R."/>
            <person name="Feron R."/>
            <person name="Wen M."/>
            <person name="Jouanno E."/>
            <person name="Herpin A."/>
            <person name="Schartl M."/>
            <person name="Postlethwait J."/>
            <person name="Schaerlinger B."/>
            <person name="Chardard D."/>
            <person name="Lecocq T."/>
            <person name="Poncet C."/>
            <person name="Jaffrelo L."/>
            <person name="Lampietro C."/>
            <person name="Guiguen Y."/>
        </authorList>
    </citation>
    <scope>NUCLEOTIDE SEQUENCE [LARGE SCALE GENOMIC DNA]</scope>
    <source>
        <tissue evidence="11">Blood</tissue>
    </source>
</reference>
<feature type="domain" description="UPAR/Ly6" evidence="9">
    <location>
        <begin position="18"/>
        <end position="97"/>
    </location>
</feature>
<evidence type="ECO:0000256" key="2">
    <source>
        <dbReference type="ARBA" id="ARBA00004613"/>
    </source>
</evidence>
<feature type="domain" description="Snake toxin/toxin-like" evidence="10">
    <location>
        <begin position="112"/>
        <end position="179"/>
    </location>
</feature>
<comment type="subcellular location">
    <subcellularLocation>
        <location evidence="1">Cell membrane</location>
    </subcellularLocation>
    <subcellularLocation>
        <location evidence="2">Secreted</location>
    </subcellularLocation>
</comment>
<dbReference type="GO" id="GO:0005886">
    <property type="term" value="C:plasma membrane"/>
    <property type="evidence" value="ECO:0007669"/>
    <property type="project" value="UniProtKB-SubCell"/>
</dbReference>
<keyword evidence="5 8" id="KW-0732">Signal</keyword>
<dbReference type="PANTHER" id="PTHR20914">
    <property type="entry name" value="LY6/PLAUR DOMAIN-CONTAINING PROTEIN 8"/>
    <property type="match status" value="1"/>
</dbReference>
<evidence type="ECO:0000256" key="5">
    <source>
        <dbReference type="ARBA" id="ARBA00022729"/>
    </source>
</evidence>
<dbReference type="Pfam" id="PF00021">
    <property type="entry name" value="UPAR_LY6"/>
    <property type="match status" value="1"/>
</dbReference>
<evidence type="ECO:0000313" key="11">
    <source>
        <dbReference type="EMBL" id="KAF1382121.1"/>
    </source>
</evidence>
<evidence type="ECO:0000259" key="9">
    <source>
        <dbReference type="Pfam" id="PF00021"/>
    </source>
</evidence>
<dbReference type="AlphaFoldDB" id="A0A6A5E1U4"/>
<proteinExistence type="predicted"/>
<keyword evidence="4" id="KW-0964">Secreted</keyword>
<keyword evidence="6" id="KW-0472">Membrane</keyword>
<sequence>MYLLALMFGILLLPEASTLRCYACFPGDTGTCIQTECHQGQQCATTRIVAYSGGSKYDDKNLTGCAMAEDCFNASVNFGIQEIKFTTMCCTAALCNSQPAPEPSKSKPNGKQCYWCDGRTCTNILNCEGNEDNCITLTESRAAVSVTMKGCVSKQLCTTRDPSWAGGLPFTCCEGNLCNGASSQLHSSRSECLL</sequence>
<protein>
    <recommendedName>
        <fullName evidence="13">UPAR/Ly6 domain-containing protein</fullName>
    </recommendedName>
</protein>
<accession>A0A6A5E1U4</accession>
<dbReference type="Pfam" id="PF00087">
    <property type="entry name" value="Toxin_TOLIP"/>
    <property type="match status" value="1"/>
</dbReference>
<evidence type="ECO:0000256" key="8">
    <source>
        <dbReference type="SAM" id="SignalP"/>
    </source>
</evidence>
<dbReference type="EMBL" id="VHII01000013">
    <property type="protein sequence ID" value="KAF1382121.1"/>
    <property type="molecule type" value="Genomic_DNA"/>
</dbReference>
<feature type="chain" id="PRO_5025624141" description="UPAR/Ly6 domain-containing protein" evidence="8">
    <location>
        <begin position="19"/>
        <end position="194"/>
    </location>
</feature>
<evidence type="ECO:0000256" key="7">
    <source>
        <dbReference type="ARBA" id="ARBA00023180"/>
    </source>
</evidence>
<feature type="signal peptide" evidence="8">
    <location>
        <begin position="1"/>
        <end position="18"/>
    </location>
</feature>
<evidence type="ECO:0000256" key="4">
    <source>
        <dbReference type="ARBA" id="ARBA00022525"/>
    </source>
</evidence>